<name>A0A927BF78_9BACT</name>
<gene>
    <name evidence="2" type="ORF">IC235_13235</name>
</gene>
<sequence length="34" mass="3663">MRSARAMPEHRPPLPRWAAPRCGGPVTEAPGRGP</sequence>
<feature type="region of interest" description="Disordered" evidence="1">
    <location>
        <begin position="1"/>
        <end position="34"/>
    </location>
</feature>
<proteinExistence type="predicted"/>
<evidence type="ECO:0000313" key="2">
    <source>
        <dbReference type="EMBL" id="MBD2768853.1"/>
    </source>
</evidence>
<dbReference type="Pfam" id="PF04806">
    <property type="entry name" value="EspF"/>
    <property type="match status" value="1"/>
</dbReference>
<protein>
    <submittedName>
        <fullName evidence="2">Uncharacterized protein</fullName>
    </submittedName>
</protein>
<comment type="caution">
    <text evidence="2">The sequence shown here is derived from an EMBL/GenBank/DDBJ whole genome shotgun (WGS) entry which is preliminary data.</text>
</comment>
<reference evidence="2" key="1">
    <citation type="submission" date="2020-09" db="EMBL/GenBank/DDBJ databases">
        <authorList>
            <person name="Kim M.K."/>
        </authorList>
    </citation>
    <scope>NUCLEOTIDE SEQUENCE</scope>
    <source>
        <strain evidence="2">BT664</strain>
    </source>
</reference>
<accession>A0A927BF78</accession>
<evidence type="ECO:0000313" key="3">
    <source>
        <dbReference type="Proteomes" id="UP000612233"/>
    </source>
</evidence>
<organism evidence="2 3">
    <name type="scientific">Hymenobacter montanus</name>
    <dbReference type="NCBI Taxonomy" id="2771359"/>
    <lineage>
        <taxon>Bacteria</taxon>
        <taxon>Pseudomonadati</taxon>
        <taxon>Bacteroidota</taxon>
        <taxon>Cytophagia</taxon>
        <taxon>Cytophagales</taxon>
        <taxon>Hymenobacteraceae</taxon>
        <taxon>Hymenobacter</taxon>
    </lineage>
</organism>
<evidence type="ECO:0000256" key="1">
    <source>
        <dbReference type="SAM" id="MobiDB-lite"/>
    </source>
</evidence>
<dbReference type="AlphaFoldDB" id="A0A927BF78"/>
<dbReference type="InterPro" id="IPR006891">
    <property type="entry name" value="T3SS_EspF"/>
</dbReference>
<keyword evidence="3" id="KW-1185">Reference proteome</keyword>
<dbReference type="Proteomes" id="UP000612233">
    <property type="component" value="Unassembled WGS sequence"/>
</dbReference>
<dbReference type="EMBL" id="JACXAD010000014">
    <property type="protein sequence ID" value="MBD2768853.1"/>
    <property type="molecule type" value="Genomic_DNA"/>
</dbReference>